<gene>
    <name evidence="1" type="ORF">S06H3_26500</name>
</gene>
<dbReference type="EMBL" id="BARV01015321">
    <property type="protein sequence ID" value="GAI29430.1"/>
    <property type="molecule type" value="Genomic_DNA"/>
</dbReference>
<comment type="caution">
    <text evidence="1">The sequence shown here is derived from an EMBL/GenBank/DDBJ whole genome shotgun (WGS) entry which is preliminary data.</text>
</comment>
<proteinExistence type="predicted"/>
<feature type="non-terminal residue" evidence="1">
    <location>
        <position position="1"/>
    </location>
</feature>
<dbReference type="AlphaFoldDB" id="X1NRK3"/>
<organism evidence="1">
    <name type="scientific">marine sediment metagenome</name>
    <dbReference type="NCBI Taxonomy" id="412755"/>
    <lineage>
        <taxon>unclassified sequences</taxon>
        <taxon>metagenomes</taxon>
        <taxon>ecological metagenomes</taxon>
    </lineage>
</organism>
<dbReference type="PANTHER" id="PTHR42911:SF1">
    <property type="entry name" value="MODULATOR OF FTSH PROTEASE HFLC"/>
    <property type="match status" value="1"/>
</dbReference>
<sequence>SVYNRMRAEREKEAKKYLAEGKEEAAKIEAQTDKEVAQIIAEANKEAEILKGQGDKEAMGIYAEAYSQDPGFFEFTKSLEACSEVLKKKSTLILSTESEIFKYLKYTEKTDE</sequence>
<evidence type="ECO:0000313" key="1">
    <source>
        <dbReference type="EMBL" id="GAI29430.1"/>
    </source>
</evidence>
<reference evidence="1" key="1">
    <citation type="journal article" date="2014" name="Front. Microbiol.">
        <title>High frequency of phylogenetically diverse reductive dehalogenase-homologous genes in deep subseafloor sedimentary metagenomes.</title>
        <authorList>
            <person name="Kawai M."/>
            <person name="Futagami T."/>
            <person name="Toyoda A."/>
            <person name="Takaki Y."/>
            <person name="Nishi S."/>
            <person name="Hori S."/>
            <person name="Arai W."/>
            <person name="Tsubouchi T."/>
            <person name="Morono Y."/>
            <person name="Uchiyama I."/>
            <person name="Ito T."/>
            <person name="Fujiyama A."/>
            <person name="Inagaki F."/>
            <person name="Takami H."/>
        </authorList>
    </citation>
    <scope>NUCLEOTIDE SEQUENCE</scope>
    <source>
        <strain evidence="1">Expedition CK06-06</strain>
    </source>
</reference>
<protein>
    <submittedName>
        <fullName evidence="1">Uncharacterized protein</fullName>
    </submittedName>
</protein>
<name>X1NRK3_9ZZZZ</name>
<accession>X1NRK3</accession>
<dbReference type="PANTHER" id="PTHR42911">
    <property type="entry name" value="MODULATOR OF FTSH PROTEASE HFLC"/>
    <property type="match status" value="1"/>
</dbReference>